<feature type="domain" description="Glycosyl transferase family 1" evidence="1">
    <location>
        <begin position="218"/>
        <end position="368"/>
    </location>
</feature>
<accession>A0ABU1TFT9</accession>
<feature type="domain" description="Glycosyltransferase subfamily 4-like N-terminal" evidence="2">
    <location>
        <begin position="15"/>
        <end position="205"/>
    </location>
</feature>
<evidence type="ECO:0000313" key="4">
    <source>
        <dbReference type="Proteomes" id="UP001247620"/>
    </source>
</evidence>
<dbReference type="InterPro" id="IPR001296">
    <property type="entry name" value="Glyco_trans_1"/>
</dbReference>
<dbReference type="Proteomes" id="UP001247620">
    <property type="component" value="Unassembled WGS sequence"/>
</dbReference>
<dbReference type="CDD" id="cd03823">
    <property type="entry name" value="GT4_ExpE7-like"/>
    <property type="match status" value="1"/>
</dbReference>
<dbReference type="EMBL" id="JAVDUU010000004">
    <property type="protein sequence ID" value="MDR6944290.1"/>
    <property type="molecule type" value="Genomic_DNA"/>
</dbReference>
<proteinExistence type="predicted"/>
<dbReference type="Pfam" id="PF00534">
    <property type="entry name" value="Glycos_transf_1"/>
    <property type="match status" value="1"/>
</dbReference>
<dbReference type="Gene3D" id="3.40.50.2000">
    <property type="entry name" value="Glycogen Phosphorylase B"/>
    <property type="match status" value="2"/>
</dbReference>
<comment type="caution">
    <text evidence="3">The sequence shown here is derived from an EMBL/GenBank/DDBJ whole genome shotgun (WGS) entry which is preliminary data.</text>
</comment>
<dbReference type="PANTHER" id="PTHR12526:SF630">
    <property type="entry name" value="GLYCOSYLTRANSFERASE"/>
    <property type="match status" value="1"/>
</dbReference>
<dbReference type="Pfam" id="PF13439">
    <property type="entry name" value="Glyco_transf_4"/>
    <property type="match status" value="1"/>
</dbReference>
<dbReference type="SUPFAM" id="SSF53756">
    <property type="entry name" value="UDP-Glycosyltransferase/glycogen phosphorylase"/>
    <property type="match status" value="1"/>
</dbReference>
<gene>
    <name evidence="3" type="ORF">J2W55_004150</name>
</gene>
<dbReference type="InterPro" id="IPR028098">
    <property type="entry name" value="Glyco_trans_4-like_N"/>
</dbReference>
<evidence type="ECO:0000259" key="1">
    <source>
        <dbReference type="Pfam" id="PF00534"/>
    </source>
</evidence>
<evidence type="ECO:0000259" key="2">
    <source>
        <dbReference type="Pfam" id="PF13439"/>
    </source>
</evidence>
<dbReference type="PANTHER" id="PTHR12526">
    <property type="entry name" value="GLYCOSYLTRANSFERASE"/>
    <property type="match status" value="1"/>
</dbReference>
<keyword evidence="4" id="KW-1185">Reference proteome</keyword>
<organism evidence="3 4">
    <name type="scientific">Mucilaginibacter pocheonensis</name>
    <dbReference type="NCBI Taxonomy" id="398050"/>
    <lineage>
        <taxon>Bacteria</taxon>
        <taxon>Pseudomonadati</taxon>
        <taxon>Bacteroidota</taxon>
        <taxon>Sphingobacteriia</taxon>
        <taxon>Sphingobacteriales</taxon>
        <taxon>Sphingobacteriaceae</taxon>
        <taxon>Mucilaginibacter</taxon>
    </lineage>
</organism>
<evidence type="ECO:0000313" key="3">
    <source>
        <dbReference type="EMBL" id="MDR6944290.1"/>
    </source>
</evidence>
<sequence length="412" mass="46814">MKILLINSFYYPSFVGGAEISVQLLAEGLAKAGNRVYVLTTGPANKVYRVNRVTVISLKQRNIYSTYNGASNVPGVFKSLWHFIDSCNMFYHFSISSILKKISPDLVHTNTIQGLSPFIWKTIKDNKIPLVHTMRDYYLLCHKCSLFNNCKNCETLCLPCKITNNIKRNFMPYPDHFIGISQYILNKHKAFLQIPDQFSNVVYNATKSLAGVQGKPVTEKIHFGYIGRVAEDKGVSYLVNELVKLDSKQKSTVKILFAGKGDTKFISQLSEKLQGIEYEFIGVSKPADFYKQIDILIVPALWNEPFGRTVIESLSYSVPVCQSDRGGLKEIYDPESSWIYSPDEGRLSALISYILSNRSEIANKKKNCVKHVEKFSVDSYINNHLQLYQQVTSVKSAHHKPRTYPVLYNQLD</sequence>
<name>A0ABU1TFT9_9SPHI</name>
<protein>
    <submittedName>
        <fullName evidence="3">Glycosyltransferase involved in cell wall biosynthesis</fullName>
    </submittedName>
</protein>
<dbReference type="RefSeq" id="WP_310100085.1">
    <property type="nucleotide sequence ID" value="NZ_JAVDUU010000004.1"/>
</dbReference>
<reference evidence="3 4" key="1">
    <citation type="submission" date="2023-07" db="EMBL/GenBank/DDBJ databases">
        <title>Sorghum-associated microbial communities from plants grown in Nebraska, USA.</title>
        <authorList>
            <person name="Schachtman D."/>
        </authorList>
    </citation>
    <scope>NUCLEOTIDE SEQUENCE [LARGE SCALE GENOMIC DNA]</scope>
    <source>
        <strain evidence="3 4">3262</strain>
    </source>
</reference>